<name>A0ACC1YQH6_MELAZ</name>
<proteinExistence type="predicted"/>
<sequence length="395" mass="43286">MGSEEVSILDSEHQQNIEMPIVYEEEVVNSVAPQLSSGSVCSFFKQENNTLESNNQSKSAIKLCCLIIFTLIAMVVEIVGGLKANSLAVMTDAAHLLTDVAGFSISLFAVWASGWEATLHYSFGFSRFEILGALVSVQLIWLVSGFLVYEAVDRIVHKCATVNGELMFGVAAFGFIINLIMITCIGHDHAHHACGDKHDCHHGHGHGCSHGHGHGHGHIDDHDHHDEEEKLCDVTEADGTNLVPSSPIKTKILNINLQGAYLHIMADLIQSAGVMIAGLVLWLKPGWCMVDLTCTLVFAAFALSTTMPMLKDIFVILMERTPNEINVATLQTDLECISGVKTIYDLHVWAITVGKIVLSCHVIAEPGVSSSELLYKIRDYCQKTHRIHHVTVQIE</sequence>
<organism evidence="1 2">
    <name type="scientific">Melia azedarach</name>
    <name type="common">Chinaberry tree</name>
    <dbReference type="NCBI Taxonomy" id="155640"/>
    <lineage>
        <taxon>Eukaryota</taxon>
        <taxon>Viridiplantae</taxon>
        <taxon>Streptophyta</taxon>
        <taxon>Embryophyta</taxon>
        <taxon>Tracheophyta</taxon>
        <taxon>Spermatophyta</taxon>
        <taxon>Magnoliopsida</taxon>
        <taxon>eudicotyledons</taxon>
        <taxon>Gunneridae</taxon>
        <taxon>Pentapetalae</taxon>
        <taxon>rosids</taxon>
        <taxon>malvids</taxon>
        <taxon>Sapindales</taxon>
        <taxon>Meliaceae</taxon>
        <taxon>Melia</taxon>
    </lineage>
</organism>
<evidence type="ECO:0000313" key="1">
    <source>
        <dbReference type="EMBL" id="KAJ4725711.1"/>
    </source>
</evidence>
<dbReference type="Proteomes" id="UP001164539">
    <property type="component" value="Chromosome 2"/>
</dbReference>
<comment type="caution">
    <text evidence="1">The sequence shown here is derived from an EMBL/GenBank/DDBJ whole genome shotgun (WGS) entry which is preliminary data.</text>
</comment>
<reference evidence="1 2" key="1">
    <citation type="journal article" date="2023" name="Science">
        <title>Complex scaffold remodeling in plant triterpene biosynthesis.</title>
        <authorList>
            <person name="De La Pena R."/>
            <person name="Hodgson H."/>
            <person name="Liu J.C."/>
            <person name="Stephenson M.J."/>
            <person name="Martin A.C."/>
            <person name="Owen C."/>
            <person name="Harkess A."/>
            <person name="Leebens-Mack J."/>
            <person name="Jimenez L.E."/>
            <person name="Osbourn A."/>
            <person name="Sattely E.S."/>
        </authorList>
    </citation>
    <scope>NUCLEOTIDE SEQUENCE [LARGE SCALE GENOMIC DNA]</scope>
    <source>
        <strain evidence="2">cv. JPN11</strain>
        <tissue evidence="1">Leaf</tissue>
    </source>
</reference>
<gene>
    <name evidence="1" type="ORF">OWV82_004539</name>
</gene>
<protein>
    <submittedName>
        <fullName evidence="1">Metal tolerance protein like</fullName>
    </submittedName>
</protein>
<evidence type="ECO:0000313" key="2">
    <source>
        <dbReference type="Proteomes" id="UP001164539"/>
    </source>
</evidence>
<keyword evidence="2" id="KW-1185">Reference proteome</keyword>
<accession>A0ACC1YQH6</accession>
<dbReference type="EMBL" id="CM051395">
    <property type="protein sequence ID" value="KAJ4725711.1"/>
    <property type="molecule type" value="Genomic_DNA"/>
</dbReference>